<evidence type="ECO:0000256" key="4">
    <source>
        <dbReference type="ARBA" id="ARBA00022801"/>
    </source>
</evidence>
<evidence type="ECO:0000313" key="9">
    <source>
        <dbReference type="EMBL" id="ONM18897.1"/>
    </source>
</evidence>
<dbReference type="InterPro" id="IPR017853">
    <property type="entry name" value="GH"/>
</dbReference>
<dbReference type="InterPro" id="IPR039727">
    <property type="entry name" value="SE/Ars2"/>
</dbReference>
<dbReference type="PANTHER" id="PTHR13165">
    <property type="entry name" value="ARSENITE-RESISTANCE PROTEIN 2"/>
    <property type="match status" value="1"/>
</dbReference>
<keyword evidence="6 7" id="KW-0326">Glycosidase</keyword>
<dbReference type="InterPro" id="IPR013087">
    <property type="entry name" value="Znf_C2H2_type"/>
</dbReference>
<keyword evidence="7" id="KW-1015">Disulfide bond</keyword>
<organism evidence="9">
    <name type="scientific">Zea mays</name>
    <name type="common">Maize</name>
    <dbReference type="NCBI Taxonomy" id="4577"/>
    <lineage>
        <taxon>Eukaryota</taxon>
        <taxon>Viridiplantae</taxon>
        <taxon>Streptophyta</taxon>
        <taxon>Embryophyta</taxon>
        <taxon>Tracheophyta</taxon>
        <taxon>Spermatophyta</taxon>
        <taxon>Magnoliopsida</taxon>
        <taxon>Liliopsida</taxon>
        <taxon>Poales</taxon>
        <taxon>Poaceae</taxon>
        <taxon>PACMAD clade</taxon>
        <taxon>Panicoideae</taxon>
        <taxon>Andropogonodae</taxon>
        <taxon>Andropogoneae</taxon>
        <taxon>Tripsacinae</taxon>
        <taxon>Zea</taxon>
    </lineage>
</organism>
<proteinExistence type="inferred from homology"/>
<dbReference type="PRINTS" id="PR00740">
    <property type="entry name" value="GLHYDRLASE27"/>
</dbReference>
<comment type="catalytic activity">
    <reaction evidence="7">
        <text>Hydrolysis of terminal, non-reducing alpha-D-galactose residues in alpha-D-galactosides, including galactose oligosaccharides, galactomannans and galactolipids.</text>
        <dbReference type="EC" id="3.2.1.22"/>
    </reaction>
</comment>
<reference evidence="9" key="1">
    <citation type="submission" date="2015-12" db="EMBL/GenBank/DDBJ databases">
        <title>Update maize B73 reference genome by single molecule sequencing technologies.</title>
        <authorList>
            <consortium name="Maize Genome Sequencing Project"/>
            <person name="Ware D."/>
        </authorList>
    </citation>
    <scope>NUCLEOTIDE SEQUENCE [LARGE SCALE GENOMIC DNA]</scope>
    <source>
        <tissue evidence="9">Seedling</tissue>
    </source>
</reference>
<dbReference type="SUPFAM" id="SSF51445">
    <property type="entry name" value="(Trans)glycosidases"/>
    <property type="match status" value="1"/>
</dbReference>
<comment type="subcellular location">
    <subcellularLocation>
        <location evidence="1">Nucleus</location>
    </subcellularLocation>
</comment>
<dbReference type="Pfam" id="PF16499">
    <property type="entry name" value="Melibiase_2"/>
    <property type="match status" value="1"/>
</dbReference>
<accession>A0A1D6EFC9</accession>
<evidence type="ECO:0000256" key="1">
    <source>
        <dbReference type="ARBA" id="ARBA00004123"/>
    </source>
</evidence>
<dbReference type="Gene3D" id="3.20.20.70">
    <property type="entry name" value="Aldolase class I"/>
    <property type="match status" value="1"/>
</dbReference>
<dbReference type="AlphaFoldDB" id="A0A1D6EFC9"/>
<dbReference type="PANTHER" id="PTHR13165:SF0">
    <property type="entry name" value="SERRATE RNA EFFECTOR MOLECULE HOMOLOG"/>
    <property type="match status" value="1"/>
</dbReference>
<gene>
    <name evidence="9" type="ORF">ZEAMMB73_Zm00001d004434</name>
</gene>
<dbReference type="GO" id="GO:0005975">
    <property type="term" value="P:carbohydrate metabolic process"/>
    <property type="evidence" value="ECO:0007669"/>
    <property type="project" value="InterPro"/>
</dbReference>
<dbReference type="InterPro" id="IPR007042">
    <property type="entry name" value="SERRATE/Ars2_C"/>
</dbReference>
<evidence type="ECO:0000256" key="3">
    <source>
        <dbReference type="ARBA" id="ARBA00009743"/>
    </source>
</evidence>
<protein>
    <recommendedName>
        <fullName evidence="7">Alpha-galactosidase</fullName>
        <ecNumber evidence="7">3.2.1.22</ecNumber>
    </recommendedName>
    <alternativeName>
        <fullName evidence="7">Melibiase</fullName>
    </alternativeName>
</protein>
<dbReference type="InterPro" id="IPR013785">
    <property type="entry name" value="Aldolase_TIM"/>
</dbReference>
<dbReference type="PROSITE" id="PS00028">
    <property type="entry name" value="ZINC_FINGER_C2H2_1"/>
    <property type="match status" value="1"/>
</dbReference>
<comment type="similarity">
    <text evidence="3 7">Belongs to the glycosyl hydrolase 27 family.</text>
</comment>
<evidence type="ECO:0000256" key="2">
    <source>
        <dbReference type="ARBA" id="ARBA00005407"/>
    </source>
</evidence>
<evidence type="ECO:0000256" key="7">
    <source>
        <dbReference type="RuleBase" id="RU361168"/>
    </source>
</evidence>
<evidence type="ECO:0000256" key="6">
    <source>
        <dbReference type="ARBA" id="ARBA00023295"/>
    </source>
</evidence>
<evidence type="ECO:0000256" key="8">
    <source>
        <dbReference type="SAM" id="MobiDB-lite"/>
    </source>
</evidence>
<dbReference type="EC" id="3.2.1.22" evidence="7"/>
<dbReference type="Pfam" id="PF04959">
    <property type="entry name" value="ARS2"/>
    <property type="match status" value="1"/>
</dbReference>
<keyword evidence="4 7" id="KW-0378">Hydrolase</keyword>
<dbReference type="GO" id="GO:0004557">
    <property type="term" value="F:alpha-galactosidase activity"/>
    <property type="evidence" value="ECO:0007669"/>
    <property type="project" value="UniProtKB-EC"/>
</dbReference>
<feature type="region of interest" description="Disordered" evidence="8">
    <location>
        <begin position="1"/>
        <end position="39"/>
    </location>
</feature>
<dbReference type="GO" id="GO:0005634">
    <property type="term" value="C:nucleus"/>
    <property type="evidence" value="ECO:0007669"/>
    <property type="project" value="UniProtKB-SubCell"/>
</dbReference>
<feature type="compositionally biased region" description="Basic and acidic residues" evidence="8">
    <location>
        <begin position="15"/>
        <end position="30"/>
    </location>
</feature>
<name>A0A1D6EFC9_MAIZE</name>
<sequence length="271" mass="30566">MNRGTGITGPAASKPESHEAKGLRHVRVDSKTSSTSDVSAADWEKKLDTTWQERLNGQDPLVILTAKDKMDAAAAEVLEPLVRKIRDEKYGWKYGCGSKGCKKPFHVPEFVHKHLRLKHPDLALESTSKVREDLYNQNYMKYVYVMLYLQLNNTDALVSTGLAALGYNFINIDDCWSYVKRGKQDQLLPDPKTFPSGIKYLADYVDGKGLKLGIYSDAGKFTCQVRPGSLGHENDDVAIFASWGIDYLKYDNCYNLGIKPQKRQDNSYIFP</sequence>
<comment type="similarity">
    <text evidence="2">Belongs to the ARS2 family.</text>
</comment>
<dbReference type="EMBL" id="CM007648">
    <property type="protein sequence ID" value="ONM18897.1"/>
    <property type="molecule type" value="Genomic_DNA"/>
</dbReference>
<keyword evidence="5" id="KW-0539">Nucleus</keyword>
<evidence type="ECO:0000256" key="5">
    <source>
        <dbReference type="ARBA" id="ARBA00023242"/>
    </source>
</evidence>
<dbReference type="InterPro" id="IPR002241">
    <property type="entry name" value="Glyco_hydro_27"/>
</dbReference>